<evidence type="ECO:0000259" key="3">
    <source>
        <dbReference type="Pfam" id="PF00884"/>
    </source>
</evidence>
<dbReference type="SUPFAM" id="SSF53649">
    <property type="entry name" value="Alkaline phosphatase-like"/>
    <property type="match status" value="1"/>
</dbReference>
<keyword evidence="5" id="KW-1185">Reference proteome</keyword>
<dbReference type="Proteomes" id="UP001324427">
    <property type="component" value="Unassembled WGS sequence"/>
</dbReference>
<dbReference type="PANTHER" id="PTHR42693:SF53">
    <property type="entry name" value="ENDO-4-O-SULFATASE"/>
    <property type="match status" value="1"/>
</dbReference>
<proteinExistence type="inferred from homology"/>
<reference evidence="4 5" key="1">
    <citation type="submission" date="2021-11" db="EMBL/GenBank/DDBJ databases">
        <title>Black yeast isolated from Biological Soil Crust.</title>
        <authorList>
            <person name="Kurbessoian T."/>
        </authorList>
    </citation>
    <scope>NUCLEOTIDE SEQUENCE [LARGE SCALE GENOMIC DNA]</scope>
    <source>
        <strain evidence="4 5">CCFEE 5522</strain>
    </source>
</reference>
<evidence type="ECO:0000256" key="1">
    <source>
        <dbReference type="ARBA" id="ARBA00008779"/>
    </source>
</evidence>
<dbReference type="PANTHER" id="PTHR42693">
    <property type="entry name" value="ARYLSULFATASE FAMILY MEMBER"/>
    <property type="match status" value="1"/>
</dbReference>
<evidence type="ECO:0000313" key="4">
    <source>
        <dbReference type="EMBL" id="KAK4546590.1"/>
    </source>
</evidence>
<sequence length="518" mass="58446">MARPKHKNILLLIADDLGREFLSAYGCHSIQTPNLDKLAASGTKFTHAFASTASCSGSRSTLYTGLHTHENGQYGLNWFKTHFQTFQHIDSAPKLFNQAGYLTGIIGKVHVGPAEVYDWSVREESGTRDVAWVADRCEAFFEQAKKADGGEEGRPFFLTVGYVDPHRDIKTRGKFGNVEAQYGSRVPLLEVKAEDVEVPRWLTDLPETRAELVEYYQAINRLDTGIGLVCEALERQGLLDSTLIVFTSDNGPPFINSKTTLYDAGIHLPLLIRQPSGIPGTVNPNMLSFIDLLPTFLDWAGLASDPTTTTTTRTANSQSPPRLGRSLLPILSTPDVLPEAQWPHSIFGSHTFHEMQNYWPTRILRTRRHKYHRNLAWRLDFPFAADLYASEAFEGMRNQPPPVMVGRRTLRDYLFRPPEELYDLEADPDEVRNLAGDAEHQGLLLECRERVTEWQKATRDLWLYRDGQSVTVLTRYAKDGLQVPERLDFDVDNPGTKGVVMTKHLDPRDDGYSKGIMK</sequence>
<dbReference type="InterPro" id="IPR000917">
    <property type="entry name" value="Sulfatase_N"/>
</dbReference>
<comment type="similarity">
    <text evidence="1">Belongs to the sulfatase family.</text>
</comment>
<dbReference type="AlphaFoldDB" id="A0AAV9JM37"/>
<dbReference type="GO" id="GO:0004065">
    <property type="term" value="F:arylsulfatase activity"/>
    <property type="evidence" value="ECO:0007669"/>
    <property type="project" value="TreeGrafter"/>
</dbReference>
<evidence type="ECO:0000313" key="5">
    <source>
        <dbReference type="Proteomes" id="UP001324427"/>
    </source>
</evidence>
<protein>
    <recommendedName>
        <fullName evidence="3">Sulfatase N-terminal domain-containing protein</fullName>
    </recommendedName>
</protein>
<evidence type="ECO:0000256" key="2">
    <source>
        <dbReference type="ARBA" id="ARBA00022801"/>
    </source>
</evidence>
<comment type="caution">
    <text evidence="4">The sequence shown here is derived from an EMBL/GenBank/DDBJ whole genome shotgun (WGS) entry which is preliminary data.</text>
</comment>
<accession>A0AAV9JM37</accession>
<feature type="domain" description="Sulfatase N-terminal" evidence="3">
    <location>
        <begin position="7"/>
        <end position="301"/>
    </location>
</feature>
<organism evidence="4 5">
    <name type="scientific">Oleoguttula mirabilis</name>
    <dbReference type="NCBI Taxonomy" id="1507867"/>
    <lineage>
        <taxon>Eukaryota</taxon>
        <taxon>Fungi</taxon>
        <taxon>Dikarya</taxon>
        <taxon>Ascomycota</taxon>
        <taxon>Pezizomycotina</taxon>
        <taxon>Dothideomycetes</taxon>
        <taxon>Dothideomycetidae</taxon>
        <taxon>Mycosphaerellales</taxon>
        <taxon>Teratosphaeriaceae</taxon>
        <taxon>Oleoguttula</taxon>
    </lineage>
</organism>
<dbReference type="EMBL" id="JAVFHQ010000014">
    <property type="protein sequence ID" value="KAK4546590.1"/>
    <property type="molecule type" value="Genomic_DNA"/>
</dbReference>
<keyword evidence="2" id="KW-0378">Hydrolase</keyword>
<gene>
    <name evidence="4" type="ORF">LTR36_001807</name>
</gene>
<name>A0AAV9JM37_9PEZI</name>
<dbReference type="Pfam" id="PF00884">
    <property type="entry name" value="Sulfatase"/>
    <property type="match status" value="1"/>
</dbReference>
<dbReference type="CDD" id="cd16027">
    <property type="entry name" value="SGSH"/>
    <property type="match status" value="1"/>
</dbReference>
<dbReference type="Gene3D" id="3.40.720.10">
    <property type="entry name" value="Alkaline Phosphatase, subunit A"/>
    <property type="match status" value="1"/>
</dbReference>
<dbReference type="InterPro" id="IPR050738">
    <property type="entry name" value="Sulfatase"/>
</dbReference>
<dbReference type="InterPro" id="IPR017850">
    <property type="entry name" value="Alkaline_phosphatase_core_sf"/>
</dbReference>